<comment type="caution">
    <text evidence="2">The sequence shown here is derived from an EMBL/GenBank/DDBJ whole genome shotgun (WGS) entry which is preliminary data.</text>
</comment>
<accession>A0A4Z0ZWF6</accession>
<dbReference type="Pfam" id="PF11845">
    <property type="entry name" value="Tll0287-like"/>
    <property type="match status" value="1"/>
</dbReference>
<dbReference type="EMBL" id="RQGH01000011">
    <property type="protein sequence ID" value="TGL72453.1"/>
    <property type="molecule type" value="Genomic_DNA"/>
</dbReference>
<dbReference type="RefSeq" id="WP_135641368.1">
    <property type="nucleotide sequence ID" value="NZ_RQGH01000011.1"/>
</dbReference>
<protein>
    <submittedName>
        <fullName evidence="2">DUF3365 domain-containing protein</fullName>
    </submittedName>
</protein>
<reference evidence="2" key="1">
    <citation type="journal article" date="2019" name="PLoS Negl. Trop. Dis.">
        <title>Revisiting the worldwide diversity of Leptospira species in the environment.</title>
        <authorList>
            <person name="Vincent A.T."/>
            <person name="Schiettekatte O."/>
            <person name="Bourhy P."/>
            <person name="Veyrier F.J."/>
            <person name="Picardeau M."/>
        </authorList>
    </citation>
    <scope>NUCLEOTIDE SEQUENCE [LARGE SCALE GENOMIC DNA]</scope>
    <source>
        <strain evidence="2">201702451</strain>
    </source>
</reference>
<dbReference type="AlphaFoldDB" id="A0A4Z0ZWF6"/>
<sequence>MKVWSFVFCLAITLYCKTEKLEYEERALQITREAKTNLSKKLMEAMKEGGTKKAIPFCHENALTFTESLGKKANVELKRISNRPRNPKNALTKEEKEIFSLVQNAKGKDGVFPNHLVSSDRAVTVFVPITIQGQCVQCHGKPEGMEKETKEILKTLYPNDLALGYEVGDLRGLFAVTFKK</sequence>
<organism evidence="2 3">
    <name type="scientific">Leptospira jelokensis</name>
    <dbReference type="NCBI Taxonomy" id="2484931"/>
    <lineage>
        <taxon>Bacteria</taxon>
        <taxon>Pseudomonadati</taxon>
        <taxon>Spirochaetota</taxon>
        <taxon>Spirochaetia</taxon>
        <taxon>Leptospirales</taxon>
        <taxon>Leptospiraceae</taxon>
        <taxon>Leptospira</taxon>
    </lineage>
</organism>
<evidence type="ECO:0000259" key="1">
    <source>
        <dbReference type="Pfam" id="PF11845"/>
    </source>
</evidence>
<name>A0A4Z0ZWF6_9LEPT</name>
<proteinExistence type="predicted"/>
<dbReference type="Proteomes" id="UP000297567">
    <property type="component" value="Unassembled WGS sequence"/>
</dbReference>
<keyword evidence="3" id="KW-1185">Reference proteome</keyword>
<gene>
    <name evidence="2" type="ORF">EHQ62_06475</name>
</gene>
<evidence type="ECO:0000313" key="3">
    <source>
        <dbReference type="Proteomes" id="UP000297567"/>
    </source>
</evidence>
<evidence type="ECO:0000313" key="2">
    <source>
        <dbReference type="EMBL" id="TGL72453.1"/>
    </source>
</evidence>
<feature type="domain" description="Tll0287-like" evidence="1">
    <location>
        <begin position="33"/>
        <end position="177"/>
    </location>
</feature>
<dbReference type="InterPro" id="IPR021796">
    <property type="entry name" value="Tll0287-like_dom"/>
</dbReference>